<dbReference type="GO" id="GO:0003677">
    <property type="term" value="F:DNA binding"/>
    <property type="evidence" value="ECO:0007669"/>
    <property type="project" value="UniProtKB-UniRule"/>
</dbReference>
<evidence type="ECO:0000313" key="4">
    <source>
        <dbReference type="EMBL" id="CAA0826895.1"/>
    </source>
</evidence>
<protein>
    <recommendedName>
        <fullName evidence="3">Homeobox domain-containing protein</fullName>
    </recommendedName>
</protein>
<dbReference type="PANTHER" id="PTHR33827:SF2">
    <property type="entry name" value="PROTEIN SAWADEE HOMEODOMAIN HOMOLOG 1"/>
    <property type="match status" value="1"/>
</dbReference>
<feature type="DNA-binding region" description="Homeobox" evidence="2">
    <location>
        <begin position="3"/>
        <end position="56"/>
    </location>
</feature>
<keyword evidence="5" id="KW-1185">Reference proteome</keyword>
<evidence type="ECO:0000313" key="5">
    <source>
        <dbReference type="Proteomes" id="UP001153555"/>
    </source>
</evidence>
<feature type="domain" description="Homeobox" evidence="3">
    <location>
        <begin position="1"/>
        <end position="55"/>
    </location>
</feature>
<dbReference type="InterPro" id="IPR039276">
    <property type="entry name" value="SHH1/2"/>
</dbReference>
<proteinExistence type="predicted"/>
<evidence type="ECO:0000256" key="1">
    <source>
        <dbReference type="ARBA" id="ARBA00004123"/>
    </source>
</evidence>
<comment type="caution">
    <text evidence="4">The sequence shown here is derived from an EMBL/GenBank/DDBJ whole genome shotgun (WGS) entry which is preliminary data.</text>
</comment>
<keyword evidence="2" id="KW-0238">DNA-binding</keyword>
<dbReference type="InterPro" id="IPR001356">
    <property type="entry name" value="HD"/>
</dbReference>
<evidence type="ECO:0000256" key="2">
    <source>
        <dbReference type="PROSITE-ProRule" id="PRU00108"/>
    </source>
</evidence>
<keyword evidence="2" id="KW-0539">Nucleus</keyword>
<gene>
    <name evidence="4" type="ORF">SHERM_02088</name>
</gene>
<dbReference type="AlphaFoldDB" id="A0A9N7RDD1"/>
<keyword evidence="2" id="KW-0371">Homeobox</keyword>
<evidence type="ECO:0000259" key="3">
    <source>
        <dbReference type="PROSITE" id="PS50071"/>
    </source>
</evidence>
<comment type="subcellular location">
    <subcellularLocation>
        <location evidence="1 2">Nucleus</location>
    </subcellularLocation>
</comment>
<dbReference type="GO" id="GO:0005634">
    <property type="term" value="C:nucleus"/>
    <property type="evidence" value="ECO:0007669"/>
    <property type="project" value="UniProtKB-SubCell"/>
</dbReference>
<accession>A0A9N7RDD1</accession>
<dbReference type="PROSITE" id="PS50071">
    <property type="entry name" value="HOMEOBOX_2"/>
    <property type="match status" value="1"/>
</dbReference>
<dbReference type="Proteomes" id="UP001153555">
    <property type="component" value="Unassembled WGS sequence"/>
</dbReference>
<organism evidence="4 5">
    <name type="scientific">Striga hermonthica</name>
    <name type="common">Purple witchweed</name>
    <name type="synonym">Buchnera hermonthica</name>
    <dbReference type="NCBI Taxonomy" id="68872"/>
    <lineage>
        <taxon>Eukaryota</taxon>
        <taxon>Viridiplantae</taxon>
        <taxon>Streptophyta</taxon>
        <taxon>Embryophyta</taxon>
        <taxon>Tracheophyta</taxon>
        <taxon>Spermatophyta</taxon>
        <taxon>Magnoliopsida</taxon>
        <taxon>eudicotyledons</taxon>
        <taxon>Gunneridae</taxon>
        <taxon>Pentapetalae</taxon>
        <taxon>asterids</taxon>
        <taxon>lamiids</taxon>
        <taxon>Lamiales</taxon>
        <taxon>Orobanchaceae</taxon>
        <taxon>Buchnereae</taxon>
        <taxon>Striga</taxon>
    </lineage>
</organism>
<reference evidence="4" key="1">
    <citation type="submission" date="2019-12" db="EMBL/GenBank/DDBJ databases">
        <authorList>
            <person name="Scholes J."/>
        </authorList>
    </citation>
    <scope>NUCLEOTIDE SEQUENCE</scope>
</reference>
<name>A0A9N7RDD1_STRHE</name>
<dbReference type="EMBL" id="CACSLK010027624">
    <property type="protein sequence ID" value="CAA0826895.1"/>
    <property type="molecule type" value="Genomic_DNA"/>
</dbReference>
<dbReference type="PANTHER" id="PTHR33827">
    <property type="entry name" value="PROTEIN SAWADEE HOMEODOMAIN HOMOLOG 2"/>
    <property type="match status" value="1"/>
</dbReference>
<sequence length="106" mass="11829">MEKSFKKSKDKPGQELYEELSVKFSSSHHRSEKPPIKWEQVQAWFQNKQTALSAEVVPSSADEPKVGSKAVITEKRTKAPTISASEAAKVLPDLIFEAQSAKDNAW</sequence>